<protein>
    <submittedName>
        <fullName evidence="1">Uncharacterized protein</fullName>
    </submittedName>
</protein>
<evidence type="ECO:0000313" key="2">
    <source>
        <dbReference type="Proteomes" id="UP000236291"/>
    </source>
</evidence>
<dbReference type="AlphaFoldDB" id="A0A2K3M6R7"/>
<dbReference type="Proteomes" id="UP000236291">
    <property type="component" value="Unassembled WGS sequence"/>
</dbReference>
<comment type="caution">
    <text evidence="1">The sequence shown here is derived from an EMBL/GenBank/DDBJ whole genome shotgun (WGS) entry which is preliminary data.</text>
</comment>
<evidence type="ECO:0000313" key="1">
    <source>
        <dbReference type="EMBL" id="PNX86492.1"/>
    </source>
</evidence>
<proteinExistence type="predicted"/>
<accession>A0A2K3M6R7</accession>
<reference evidence="1 2" key="2">
    <citation type="journal article" date="2017" name="Front. Plant Sci.">
        <title>Gene Classification and Mining of Molecular Markers Useful in Red Clover (Trifolium pratense) Breeding.</title>
        <authorList>
            <person name="Istvanek J."/>
            <person name="Dluhosova J."/>
            <person name="Dluhos P."/>
            <person name="Patkova L."/>
            <person name="Nedelnik J."/>
            <person name="Repkova J."/>
        </authorList>
    </citation>
    <scope>NUCLEOTIDE SEQUENCE [LARGE SCALE GENOMIC DNA]</scope>
    <source>
        <strain evidence="2">cv. Tatra</strain>
        <tissue evidence="1">Young leaves</tissue>
    </source>
</reference>
<dbReference type="EMBL" id="ASHM01051324">
    <property type="protein sequence ID" value="PNX86492.1"/>
    <property type="molecule type" value="Genomic_DNA"/>
</dbReference>
<gene>
    <name evidence="1" type="ORF">L195_g042570</name>
</gene>
<organism evidence="1 2">
    <name type="scientific">Trifolium pratense</name>
    <name type="common">Red clover</name>
    <dbReference type="NCBI Taxonomy" id="57577"/>
    <lineage>
        <taxon>Eukaryota</taxon>
        <taxon>Viridiplantae</taxon>
        <taxon>Streptophyta</taxon>
        <taxon>Embryophyta</taxon>
        <taxon>Tracheophyta</taxon>
        <taxon>Spermatophyta</taxon>
        <taxon>Magnoliopsida</taxon>
        <taxon>eudicotyledons</taxon>
        <taxon>Gunneridae</taxon>
        <taxon>Pentapetalae</taxon>
        <taxon>rosids</taxon>
        <taxon>fabids</taxon>
        <taxon>Fabales</taxon>
        <taxon>Fabaceae</taxon>
        <taxon>Papilionoideae</taxon>
        <taxon>50 kb inversion clade</taxon>
        <taxon>NPAAA clade</taxon>
        <taxon>Hologalegina</taxon>
        <taxon>IRL clade</taxon>
        <taxon>Trifolieae</taxon>
        <taxon>Trifolium</taxon>
    </lineage>
</organism>
<sequence>MKDHRRDECSKVRNCQGRDREHYKEAWCKKGRKESRKKMIGEETVTAAENGYSGAKCGVADSYVFPVCSSHASSPTS</sequence>
<reference evidence="1 2" key="1">
    <citation type="journal article" date="2014" name="Am. J. Bot.">
        <title>Genome assembly and annotation for red clover (Trifolium pratense; Fabaceae).</title>
        <authorList>
            <person name="Istvanek J."/>
            <person name="Jaros M."/>
            <person name="Krenek A."/>
            <person name="Repkova J."/>
        </authorList>
    </citation>
    <scope>NUCLEOTIDE SEQUENCE [LARGE SCALE GENOMIC DNA]</scope>
    <source>
        <strain evidence="2">cv. Tatra</strain>
        <tissue evidence="1">Young leaves</tissue>
    </source>
</reference>
<name>A0A2K3M6R7_TRIPR</name>